<keyword evidence="3 6" id="KW-0812">Transmembrane</keyword>
<evidence type="ECO:0000256" key="1">
    <source>
        <dbReference type="ARBA" id="ARBA00004651"/>
    </source>
</evidence>
<feature type="transmembrane region" description="Helical" evidence="6">
    <location>
        <begin position="96"/>
        <end position="114"/>
    </location>
</feature>
<reference evidence="8 9" key="1">
    <citation type="submission" date="2020-02" db="EMBL/GenBank/DDBJ databases">
        <authorList>
            <person name="Hogendoorn C."/>
        </authorList>
    </citation>
    <scope>NUCLEOTIDE SEQUENCE [LARGE SCALE GENOMIC DNA]</scope>
    <source>
        <strain evidence="8">R501</strain>
    </source>
</reference>
<keyword evidence="2" id="KW-1003">Cell membrane</keyword>
<feature type="transmembrane region" description="Helical" evidence="6">
    <location>
        <begin position="271"/>
        <end position="295"/>
    </location>
</feature>
<dbReference type="AlphaFoldDB" id="A0A6F8ZDQ0"/>
<sequence length="302" mass="32908">MSWRILVPLLWAAALPAAWVAAADWRLRRRLWRVLGEEREPGPVAPWRLHWQAFETRWRQSPRAAALQLKPQEYYGLLAAAVGVPGLAGALWRGPLGALVLGLVGGLATLSWFRYRQAQWLAAATAALPALFRSLSAALRAGSNITQGLALVAAQTPEPLRTEVQRALKRLAVGYDFDAVLEELSRRIPSRDLELAVLAITVQREVGGSLADILDHLVTTIEERQQLQREVRALTAQGRFSGWVLAALPPLVAGAIILLNPGYLTPMLHRLSGWAALAYAAVSLVVGMVVIRMLVDGAARGV</sequence>
<evidence type="ECO:0000256" key="6">
    <source>
        <dbReference type="SAM" id="Phobius"/>
    </source>
</evidence>
<dbReference type="InterPro" id="IPR018076">
    <property type="entry name" value="T2SS_GspF_dom"/>
</dbReference>
<dbReference type="PANTHER" id="PTHR35007">
    <property type="entry name" value="INTEGRAL MEMBRANE PROTEIN-RELATED"/>
    <property type="match status" value="1"/>
</dbReference>
<proteinExistence type="predicted"/>
<name>A0A6F8ZDQ0_9FIRM</name>
<gene>
    <name evidence="8" type="ORF">R50_0381</name>
</gene>
<protein>
    <submittedName>
        <fullName evidence="8">Flp pilus assembly protein TadB</fullName>
    </submittedName>
</protein>
<evidence type="ECO:0000259" key="7">
    <source>
        <dbReference type="Pfam" id="PF00482"/>
    </source>
</evidence>
<keyword evidence="4 6" id="KW-1133">Transmembrane helix</keyword>
<evidence type="ECO:0000256" key="3">
    <source>
        <dbReference type="ARBA" id="ARBA00022692"/>
    </source>
</evidence>
<evidence type="ECO:0000313" key="9">
    <source>
        <dbReference type="Proteomes" id="UP000503399"/>
    </source>
</evidence>
<dbReference type="Proteomes" id="UP000503399">
    <property type="component" value="Chromosome"/>
</dbReference>
<dbReference type="KEGG" id="hfv:R50_0381"/>
<accession>A0A6F8ZDQ0</accession>
<dbReference type="PANTHER" id="PTHR35007:SF1">
    <property type="entry name" value="PILUS ASSEMBLY PROTEIN"/>
    <property type="match status" value="1"/>
</dbReference>
<evidence type="ECO:0000313" key="8">
    <source>
        <dbReference type="EMBL" id="CAB1127887.1"/>
    </source>
</evidence>
<dbReference type="Pfam" id="PF00482">
    <property type="entry name" value="T2SSF"/>
    <property type="match status" value="1"/>
</dbReference>
<organism evidence="8 9">
    <name type="scientific">Candidatus Hydrogenisulfobacillus filiaventi</name>
    <dbReference type="NCBI Taxonomy" id="2707344"/>
    <lineage>
        <taxon>Bacteria</taxon>
        <taxon>Bacillati</taxon>
        <taxon>Bacillota</taxon>
        <taxon>Clostridia</taxon>
        <taxon>Eubacteriales</taxon>
        <taxon>Clostridiales Family XVII. Incertae Sedis</taxon>
        <taxon>Candidatus Hydrogenisulfobacillus</taxon>
    </lineage>
</organism>
<evidence type="ECO:0000256" key="2">
    <source>
        <dbReference type="ARBA" id="ARBA00022475"/>
    </source>
</evidence>
<feature type="transmembrane region" description="Helical" evidence="6">
    <location>
        <begin position="74"/>
        <end position="91"/>
    </location>
</feature>
<keyword evidence="9" id="KW-1185">Reference proteome</keyword>
<keyword evidence="5 6" id="KW-0472">Membrane</keyword>
<evidence type="ECO:0000256" key="5">
    <source>
        <dbReference type="ARBA" id="ARBA00023136"/>
    </source>
</evidence>
<dbReference type="GO" id="GO:0005886">
    <property type="term" value="C:plasma membrane"/>
    <property type="evidence" value="ECO:0007669"/>
    <property type="project" value="UniProtKB-SubCell"/>
</dbReference>
<dbReference type="EMBL" id="LR778114">
    <property type="protein sequence ID" value="CAB1127887.1"/>
    <property type="molecule type" value="Genomic_DNA"/>
</dbReference>
<feature type="domain" description="Type II secretion system protein GspF" evidence="7">
    <location>
        <begin position="132"/>
        <end position="257"/>
    </location>
</feature>
<feature type="transmembrane region" description="Helical" evidence="6">
    <location>
        <begin position="240"/>
        <end position="259"/>
    </location>
</feature>
<dbReference type="InterPro" id="IPR042094">
    <property type="entry name" value="T2SS_GspF_sf"/>
</dbReference>
<dbReference type="Gene3D" id="1.20.81.30">
    <property type="entry name" value="Type II secretion system (T2SS), domain F"/>
    <property type="match status" value="1"/>
</dbReference>
<comment type="subcellular location">
    <subcellularLocation>
        <location evidence="1">Cell membrane</location>
        <topology evidence="1">Multi-pass membrane protein</topology>
    </subcellularLocation>
</comment>
<evidence type="ECO:0000256" key="4">
    <source>
        <dbReference type="ARBA" id="ARBA00022989"/>
    </source>
</evidence>